<dbReference type="Proteomes" id="UP000270296">
    <property type="component" value="Unassembled WGS sequence"/>
</dbReference>
<dbReference type="EMBL" id="UZAM01001684">
    <property type="protein sequence ID" value="VDO84814.1"/>
    <property type="molecule type" value="Genomic_DNA"/>
</dbReference>
<accession>A0A183IA94</accession>
<proteinExistence type="predicted"/>
<dbReference type="AlphaFoldDB" id="A0A183IA94"/>
<name>A0A183IA94_9BILA</name>
<reference evidence="1 2" key="2">
    <citation type="submission" date="2018-11" db="EMBL/GenBank/DDBJ databases">
        <authorList>
            <consortium name="Pathogen Informatics"/>
        </authorList>
    </citation>
    <scope>NUCLEOTIDE SEQUENCE [LARGE SCALE GENOMIC DNA]</scope>
</reference>
<evidence type="ECO:0000313" key="1">
    <source>
        <dbReference type="EMBL" id="VDO84814.1"/>
    </source>
</evidence>
<reference evidence="3" key="1">
    <citation type="submission" date="2016-06" db="UniProtKB">
        <authorList>
            <consortium name="WormBaseParasite"/>
        </authorList>
    </citation>
    <scope>IDENTIFICATION</scope>
</reference>
<evidence type="ECO:0000313" key="2">
    <source>
        <dbReference type="Proteomes" id="UP000270296"/>
    </source>
</evidence>
<gene>
    <name evidence="1" type="ORF">SBAD_LOCUS538</name>
</gene>
<protein>
    <submittedName>
        <fullName evidence="3">DUF3553 domain-containing protein</fullName>
    </submittedName>
</protein>
<organism evidence="3">
    <name type="scientific">Soboliphyme baturini</name>
    <dbReference type="NCBI Taxonomy" id="241478"/>
    <lineage>
        <taxon>Eukaryota</taxon>
        <taxon>Metazoa</taxon>
        <taxon>Ecdysozoa</taxon>
        <taxon>Nematoda</taxon>
        <taxon>Enoplea</taxon>
        <taxon>Dorylaimia</taxon>
        <taxon>Dioctophymatida</taxon>
        <taxon>Dioctophymatoidea</taxon>
        <taxon>Soboliphymatidae</taxon>
        <taxon>Soboliphyme</taxon>
    </lineage>
</organism>
<keyword evidence="2" id="KW-1185">Reference proteome</keyword>
<sequence length="63" mass="7327">MEVKMTIPQAHFSNLEVSDEQLMIGSRLVRRKDWMHGDIVHCYQISLSLLKPLLDTGRFVVRS</sequence>
<evidence type="ECO:0000313" key="3">
    <source>
        <dbReference type="WBParaSite" id="SBAD_0000056001-mRNA-1"/>
    </source>
</evidence>
<dbReference type="WBParaSite" id="SBAD_0000056001-mRNA-1">
    <property type="protein sequence ID" value="SBAD_0000056001-mRNA-1"/>
    <property type="gene ID" value="SBAD_0000056001"/>
</dbReference>